<dbReference type="GO" id="GO:0016740">
    <property type="term" value="F:transferase activity"/>
    <property type="evidence" value="ECO:0007669"/>
    <property type="project" value="UniProtKB-KW"/>
</dbReference>
<dbReference type="STRING" id="1134406.ADN00_05860"/>
<reference evidence="14 15" key="1">
    <citation type="submission" date="2015-07" db="EMBL/GenBank/DDBJ databases">
        <title>Genome sequence of Ornatilinea apprima DSM 23815.</title>
        <authorList>
            <person name="Hemp J."/>
            <person name="Ward L.M."/>
            <person name="Pace L.A."/>
            <person name="Fischer W.W."/>
        </authorList>
    </citation>
    <scope>NUCLEOTIDE SEQUENCE [LARGE SCALE GENOMIC DNA]</scope>
    <source>
        <strain evidence="14 15">P3M-1</strain>
    </source>
</reference>
<dbReference type="GO" id="GO:0009228">
    <property type="term" value="P:thiamine biosynthetic process"/>
    <property type="evidence" value="ECO:0007669"/>
    <property type="project" value="UniProtKB-KW"/>
</dbReference>
<evidence type="ECO:0000256" key="11">
    <source>
        <dbReference type="ARBA" id="ARBA00048179"/>
    </source>
</evidence>
<dbReference type="PATRIC" id="fig|1134406.4.peg.1648"/>
<evidence type="ECO:0000256" key="8">
    <source>
        <dbReference type="ARBA" id="ARBA00022977"/>
    </source>
</evidence>
<dbReference type="PANTHER" id="PTHR31528:SF1">
    <property type="entry name" value="4-AMINO-5-HYDROXYMETHYL-2-METHYLPYRIMIDINE PHOSPHATE SYNTHASE THI11-RELATED"/>
    <property type="match status" value="1"/>
</dbReference>
<dbReference type="InterPro" id="IPR027939">
    <property type="entry name" value="NMT1/THI5"/>
</dbReference>
<keyword evidence="8" id="KW-0784">Thiamine biosynthesis</keyword>
<accession>A0A0P6XEZ6</accession>
<keyword evidence="5" id="KW-0808">Transferase</keyword>
<dbReference type="RefSeq" id="WP_075062035.1">
    <property type="nucleotide sequence ID" value="NZ_LGCL01000016.1"/>
</dbReference>
<comment type="similarity">
    <text evidence="3">Belongs to the NMT1/THI5 family.</text>
</comment>
<evidence type="ECO:0000256" key="1">
    <source>
        <dbReference type="ARBA" id="ARBA00003469"/>
    </source>
</evidence>
<evidence type="ECO:0000259" key="13">
    <source>
        <dbReference type="Pfam" id="PF09084"/>
    </source>
</evidence>
<evidence type="ECO:0000256" key="6">
    <source>
        <dbReference type="ARBA" id="ARBA00022723"/>
    </source>
</evidence>
<dbReference type="Proteomes" id="UP000050417">
    <property type="component" value="Unassembled WGS sequence"/>
</dbReference>
<evidence type="ECO:0000256" key="5">
    <source>
        <dbReference type="ARBA" id="ARBA00022679"/>
    </source>
</evidence>
<evidence type="ECO:0000256" key="4">
    <source>
        <dbReference type="ARBA" id="ARBA00011738"/>
    </source>
</evidence>
<comment type="function">
    <text evidence="1">Responsible for the formation of the pyrimidine heterocycle in the thiamine biosynthesis pathway. Catalyzes the formation of hydroxymethylpyrimidine phosphate (HMP-P) from histidine and pyridoxal phosphate (PLP). The protein uses PLP and the active site histidine to form HMP-P, generating an inactive enzyme. The enzyme can only undergo a single turnover, which suggests it is a suicide enzyme.</text>
</comment>
<comment type="subunit">
    <text evidence="4">Homodimer.</text>
</comment>
<evidence type="ECO:0000256" key="7">
    <source>
        <dbReference type="ARBA" id="ARBA00022898"/>
    </source>
</evidence>
<comment type="catalytic activity">
    <reaction evidence="11">
        <text>N(6)-(pyridoxal phosphate)-L-lysyl-[4-amino-5-hydroxymethyl-2-methylpyrimidine phosphate synthase] + L-histidyl-[4-amino-5-hydroxymethyl-2-methylpyrimidine phosphate synthase] + 2 Fe(3+) + 4 H2O = L-lysyl-[4-amino-5-hydroxymethyl-2-methylpyrimidine phosphate synthase] + (2S)-2-amino-5-hydroxy-4-oxopentanoyl-[4-amino-5-hydroxymethyl-2-methylpyrimidine phosphate synthase] + 4-amino-2-methyl-5-(phosphooxymethyl)pyrimidine + 3-oxopropanoate + 2 Fe(2+) + 2 H(+)</text>
        <dbReference type="Rhea" id="RHEA:65756"/>
        <dbReference type="Rhea" id="RHEA-COMP:16892"/>
        <dbReference type="Rhea" id="RHEA-COMP:16893"/>
        <dbReference type="Rhea" id="RHEA-COMP:16894"/>
        <dbReference type="Rhea" id="RHEA-COMP:16895"/>
        <dbReference type="ChEBI" id="CHEBI:15377"/>
        <dbReference type="ChEBI" id="CHEBI:15378"/>
        <dbReference type="ChEBI" id="CHEBI:29033"/>
        <dbReference type="ChEBI" id="CHEBI:29034"/>
        <dbReference type="ChEBI" id="CHEBI:29969"/>
        <dbReference type="ChEBI" id="CHEBI:29979"/>
        <dbReference type="ChEBI" id="CHEBI:33190"/>
        <dbReference type="ChEBI" id="CHEBI:58354"/>
        <dbReference type="ChEBI" id="CHEBI:143915"/>
        <dbReference type="ChEBI" id="CHEBI:157692"/>
    </reaction>
    <physiologicalReaction direction="left-to-right" evidence="11">
        <dbReference type="Rhea" id="RHEA:65757"/>
    </physiologicalReaction>
</comment>
<sequence>MKKSVYTIFSILILASILLTGCQAAPVAESQEAAPAELEKVTIVADWPTPWVGFIPWLVAQEKGFYAEEGLTVETILPATVADPPKYVALGKADFAYTTQLDVILGRAAGIPIVSTAAVFRYNNWGIIYPKDGNVKELKDIKTLSLYENTWDHACFNAMMAHEGLDVSTVNILPSTSDTVPLFLAGKVDAVGGITNAEQTEVLITGGEETNIFMGRDYGVPDVYVYVFASSNQFLTEHPETAEKFMRATLKGLQYSVDNPEEALDIFMKIYPEALSEEYAKASWEATVPVFKTDKYGYQVPALWTEVQDFMLEIGLIEETAPVEELFTNQFIAE</sequence>
<keyword evidence="7" id="KW-0663">Pyridoxal phosphate</keyword>
<gene>
    <name evidence="14" type="ORF">ADN00_05860</name>
</gene>
<evidence type="ECO:0000256" key="12">
    <source>
        <dbReference type="SAM" id="SignalP"/>
    </source>
</evidence>
<keyword evidence="6" id="KW-0479">Metal-binding</keyword>
<dbReference type="Gene3D" id="3.40.190.10">
    <property type="entry name" value="Periplasmic binding protein-like II"/>
    <property type="match status" value="2"/>
</dbReference>
<evidence type="ECO:0000313" key="14">
    <source>
        <dbReference type="EMBL" id="KPL78760.1"/>
    </source>
</evidence>
<keyword evidence="12" id="KW-0732">Signal</keyword>
<dbReference type="InterPro" id="IPR015168">
    <property type="entry name" value="SsuA/THI5"/>
</dbReference>
<keyword evidence="15" id="KW-1185">Reference proteome</keyword>
<comment type="pathway">
    <text evidence="2">Cofactor biosynthesis; thiamine diphosphate biosynthesis.</text>
</comment>
<dbReference type="AlphaFoldDB" id="A0A0P6XEZ6"/>
<name>A0A0P6XEZ6_9CHLR</name>
<evidence type="ECO:0000256" key="10">
    <source>
        <dbReference type="ARBA" id="ARBA00033171"/>
    </source>
</evidence>
<organism evidence="14 15">
    <name type="scientific">Ornatilinea apprima</name>
    <dbReference type="NCBI Taxonomy" id="1134406"/>
    <lineage>
        <taxon>Bacteria</taxon>
        <taxon>Bacillati</taxon>
        <taxon>Chloroflexota</taxon>
        <taxon>Anaerolineae</taxon>
        <taxon>Anaerolineales</taxon>
        <taxon>Anaerolineaceae</taxon>
        <taxon>Ornatilinea</taxon>
    </lineage>
</organism>
<comment type="caution">
    <text evidence="14">The sequence shown here is derived from an EMBL/GenBank/DDBJ whole genome shotgun (WGS) entry which is preliminary data.</text>
</comment>
<feature type="chain" id="PRO_5006133017" description="Thiamine pyrimidine synthase" evidence="12">
    <location>
        <begin position="25"/>
        <end position="334"/>
    </location>
</feature>
<protein>
    <recommendedName>
        <fullName evidence="10">Thiamine pyrimidine synthase</fullName>
    </recommendedName>
</protein>
<evidence type="ECO:0000256" key="2">
    <source>
        <dbReference type="ARBA" id="ARBA00004948"/>
    </source>
</evidence>
<dbReference type="SUPFAM" id="SSF53850">
    <property type="entry name" value="Periplasmic binding protein-like II"/>
    <property type="match status" value="1"/>
</dbReference>
<keyword evidence="9" id="KW-0408">Iron</keyword>
<proteinExistence type="inferred from homology"/>
<feature type="domain" description="SsuA/THI5-like" evidence="13">
    <location>
        <begin position="54"/>
        <end position="263"/>
    </location>
</feature>
<dbReference type="PANTHER" id="PTHR31528">
    <property type="entry name" value="4-AMINO-5-HYDROXYMETHYL-2-METHYLPYRIMIDINE PHOSPHATE SYNTHASE THI11-RELATED"/>
    <property type="match status" value="1"/>
</dbReference>
<dbReference type="OrthoDB" id="9815602at2"/>
<dbReference type="Pfam" id="PF09084">
    <property type="entry name" value="NMT1"/>
    <property type="match status" value="1"/>
</dbReference>
<evidence type="ECO:0000256" key="3">
    <source>
        <dbReference type="ARBA" id="ARBA00009406"/>
    </source>
</evidence>
<evidence type="ECO:0000313" key="15">
    <source>
        <dbReference type="Proteomes" id="UP000050417"/>
    </source>
</evidence>
<evidence type="ECO:0000256" key="9">
    <source>
        <dbReference type="ARBA" id="ARBA00023004"/>
    </source>
</evidence>
<feature type="signal peptide" evidence="12">
    <location>
        <begin position="1"/>
        <end position="24"/>
    </location>
</feature>
<dbReference type="GO" id="GO:0046872">
    <property type="term" value="F:metal ion binding"/>
    <property type="evidence" value="ECO:0007669"/>
    <property type="project" value="UniProtKB-KW"/>
</dbReference>
<dbReference type="PROSITE" id="PS51257">
    <property type="entry name" value="PROKAR_LIPOPROTEIN"/>
    <property type="match status" value="1"/>
</dbReference>
<dbReference type="EMBL" id="LGCL01000016">
    <property type="protein sequence ID" value="KPL78760.1"/>
    <property type="molecule type" value="Genomic_DNA"/>
</dbReference>